<protein>
    <submittedName>
        <fullName evidence="1">Uncharacterized protein</fullName>
    </submittedName>
</protein>
<accession>A0ACC6TBV0</accession>
<proteinExistence type="predicted"/>
<dbReference type="Proteomes" id="UP001549207">
    <property type="component" value="Unassembled WGS sequence"/>
</dbReference>
<keyword evidence="2" id="KW-1185">Reference proteome</keyword>
<comment type="caution">
    <text evidence="1">The sequence shown here is derived from an EMBL/GenBank/DDBJ whole genome shotgun (WGS) entry which is preliminary data.</text>
</comment>
<name>A0ACC6TBV0_9MICC</name>
<sequence length="82" mass="8709">MNRENPVVEPVETPEPPAAPLFSVVKGQPDAEELAALTAVVLALGGSAPAPARTPSVRHWVRRQQLRLAPTPGPGAWKRSRG</sequence>
<organism evidence="1 2">
    <name type="scientific">Arthrobacter nitrophenolicus</name>
    <dbReference type="NCBI Taxonomy" id="683150"/>
    <lineage>
        <taxon>Bacteria</taxon>
        <taxon>Bacillati</taxon>
        <taxon>Actinomycetota</taxon>
        <taxon>Actinomycetes</taxon>
        <taxon>Micrococcales</taxon>
        <taxon>Micrococcaceae</taxon>
        <taxon>Arthrobacter</taxon>
    </lineage>
</organism>
<reference evidence="1" key="1">
    <citation type="submission" date="2024-06" db="EMBL/GenBank/DDBJ databases">
        <title>Genomic Encyclopedia of Type Strains, Phase IV (KMG-IV): sequencing the most valuable type-strain genomes for metagenomic binning, comparative biology and taxonomic classification.</title>
        <authorList>
            <person name="Goeker M."/>
        </authorList>
    </citation>
    <scope>NUCLEOTIDE SEQUENCE</scope>
    <source>
        <strain evidence="1">SJCon</strain>
    </source>
</reference>
<dbReference type="EMBL" id="JBEPNJ010000002">
    <property type="protein sequence ID" value="MET3771105.1"/>
    <property type="molecule type" value="Genomic_DNA"/>
</dbReference>
<gene>
    <name evidence="1" type="ORF">ABIC98_000736</name>
</gene>
<evidence type="ECO:0000313" key="2">
    <source>
        <dbReference type="Proteomes" id="UP001549207"/>
    </source>
</evidence>
<evidence type="ECO:0000313" key="1">
    <source>
        <dbReference type="EMBL" id="MET3771105.1"/>
    </source>
</evidence>